<dbReference type="Gene3D" id="3.40.50.300">
    <property type="entry name" value="P-loop containing nucleotide triphosphate hydrolases"/>
    <property type="match status" value="1"/>
</dbReference>
<dbReference type="InterPro" id="IPR052796">
    <property type="entry name" value="Nod_factor_sulfotransferase"/>
</dbReference>
<evidence type="ECO:0000313" key="3">
    <source>
        <dbReference type="Proteomes" id="UP000824469"/>
    </source>
</evidence>
<evidence type="ECO:0000313" key="2">
    <source>
        <dbReference type="EMBL" id="KAH9318273.1"/>
    </source>
</evidence>
<keyword evidence="1" id="KW-0812">Transmembrane</keyword>
<dbReference type="Proteomes" id="UP000824469">
    <property type="component" value="Unassembled WGS sequence"/>
</dbReference>
<gene>
    <name evidence="2" type="ORF">KI387_020042</name>
</gene>
<evidence type="ECO:0008006" key="4">
    <source>
        <dbReference type="Google" id="ProtNLM"/>
    </source>
</evidence>
<comment type="caution">
    <text evidence="2">The sequence shown here is derived from an EMBL/GenBank/DDBJ whole genome shotgun (WGS) entry which is preliminary data.</text>
</comment>
<dbReference type="AlphaFoldDB" id="A0AA38LB80"/>
<keyword evidence="3" id="KW-1185">Reference proteome</keyword>
<name>A0AA38LB80_TAXCH</name>
<keyword evidence="1" id="KW-0472">Membrane</keyword>
<dbReference type="PANTHER" id="PTHR32175:SF26">
    <property type="entry name" value="PROTEIN, PUTATIVE, EXPRESSED-RELATED"/>
    <property type="match status" value="1"/>
</dbReference>
<evidence type="ECO:0000256" key="1">
    <source>
        <dbReference type="SAM" id="Phobius"/>
    </source>
</evidence>
<dbReference type="SUPFAM" id="SSF52540">
    <property type="entry name" value="P-loop containing nucleoside triphosphate hydrolases"/>
    <property type="match status" value="1"/>
</dbReference>
<sequence length="290" mass="33072">MGAGELDSPSRCSKVFSGKYVQKQASLIWKFFTLLLLGVGGICVCFLGVDQSISLKKSEQTSSLENKTNHIQCQQPQGRSFPVHYPQPVSYDRKECSCTSVHNFVILSMQRSGSGWFETLLNNHPNISSHGEIFANEGRRQNFSSIKKILDAVYDLDWNSSASKNNCNAAVGFKWMLNQGAMEYNMQALAYFKERGVSIIFLFRHNILRRYVSILANVFDKEAKLLNGTHQSHVHSKVEAEILAQYKPLVNVTFLLAYLQRIQQIMDDAISFYKSTRHMLIYYEDINKTE</sequence>
<dbReference type="OMA" id="VRYFTIL"/>
<protein>
    <recommendedName>
        <fullName evidence="4">Sulfotransferase</fullName>
    </recommendedName>
</protein>
<dbReference type="PANTHER" id="PTHR32175">
    <property type="entry name" value="PROTEIN, PUTATIVE, EXPRESSED-RELATED"/>
    <property type="match status" value="1"/>
</dbReference>
<dbReference type="EMBL" id="JAHRHJ020000004">
    <property type="protein sequence ID" value="KAH9318273.1"/>
    <property type="molecule type" value="Genomic_DNA"/>
</dbReference>
<organism evidence="2 3">
    <name type="scientific">Taxus chinensis</name>
    <name type="common">Chinese yew</name>
    <name type="synonym">Taxus wallichiana var. chinensis</name>
    <dbReference type="NCBI Taxonomy" id="29808"/>
    <lineage>
        <taxon>Eukaryota</taxon>
        <taxon>Viridiplantae</taxon>
        <taxon>Streptophyta</taxon>
        <taxon>Embryophyta</taxon>
        <taxon>Tracheophyta</taxon>
        <taxon>Spermatophyta</taxon>
        <taxon>Pinopsida</taxon>
        <taxon>Pinidae</taxon>
        <taxon>Conifers II</taxon>
        <taxon>Cupressales</taxon>
        <taxon>Taxaceae</taxon>
        <taxon>Taxus</taxon>
    </lineage>
</organism>
<dbReference type="InterPro" id="IPR027417">
    <property type="entry name" value="P-loop_NTPase"/>
</dbReference>
<feature type="transmembrane region" description="Helical" evidence="1">
    <location>
        <begin position="27"/>
        <end position="49"/>
    </location>
</feature>
<feature type="non-terminal residue" evidence="2">
    <location>
        <position position="1"/>
    </location>
</feature>
<proteinExistence type="predicted"/>
<accession>A0AA38LB80</accession>
<reference evidence="2 3" key="1">
    <citation type="journal article" date="2021" name="Nat. Plants">
        <title>The Taxus genome provides insights into paclitaxel biosynthesis.</title>
        <authorList>
            <person name="Xiong X."/>
            <person name="Gou J."/>
            <person name="Liao Q."/>
            <person name="Li Y."/>
            <person name="Zhou Q."/>
            <person name="Bi G."/>
            <person name="Li C."/>
            <person name="Du R."/>
            <person name="Wang X."/>
            <person name="Sun T."/>
            <person name="Guo L."/>
            <person name="Liang H."/>
            <person name="Lu P."/>
            <person name="Wu Y."/>
            <person name="Zhang Z."/>
            <person name="Ro D.K."/>
            <person name="Shang Y."/>
            <person name="Huang S."/>
            <person name="Yan J."/>
        </authorList>
    </citation>
    <scope>NUCLEOTIDE SEQUENCE [LARGE SCALE GENOMIC DNA]</scope>
    <source>
        <strain evidence="2">Ta-2019</strain>
    </source>
</reference>
<keyword evidence="1" id="KW-1133">Transmembrane helix</keyword>